<feature type="binding site" evidence="15">
    <location>
        <position position="150"/>
    </location>
    <ligand>
        <name>substrate</name>
    </ligand>
</feature>
<comment type="subcellular location">
    <subcellularLocation>
        <location evidence="5">Cytoplasm</location>
    </subcellularLocation>
</comment>
<evidence type="ECO:0000256" key="9">
    <source>
        <dbReference type="ARBA" id="ARBA00022490"/>
    </source>
</evidence>
<feature type="active site" description="Proton donor/acceptor" evidence="14">
    <location>
        <position position="234"/>
    </location>
</feature>
<accession>A0A1B6E8A7</accession>
<feature type="binding site" evidence="15">
    <location>
        <position position="184"/>
    </location>
    <ligand>
        <name>a divalent metal cation</name>
        <dbReference type="ChEBI" id="CHEBI:60240"/>
    </ligand>
</feature>
<dbReference type="FunFam" id="2.120.10.30:FF:000027">
    <property type="entry name" value="Regucalcin homologue"/>
    <property type="match status" value="1"/>
</dbReference>
<evidence type="ECO:0000256" key="12">
    <source>
        <dbReference type="ARBA" id="ARBA00022837"/>
    </source>
</evidence>
<dbReference type="PANTHER" id="PTHR10907:SF47">
    <property type="entry name" value="REGUCALCIN"/>
    <property type="match status" value="1"/>
</dbReference>
<feature type="non-terminal residue" evidence="18">
    <location>
        <position position="1"/>
    </location>
</feature>
<name>A0A1B6E8A7_9HEMI</name>
<evidence type="ECO:0000256" key="10">
    <source>
        <dbReference type="ARBA" id="ARBA00022723"/>
    </source>
</evidence>
<feature type="chain" id="PRO_5008581892" description="Regucalcin" evidence="16">
    <location>
        <begin position="23"/>
        <end position="331"/>
    </location>
</feature>
<feature type="binding site" evidence="15">
    <location>
        <position position="130"/>
    </location>
    <ligand>
        <name>substrate</name>
    </ligand>
</feature>
<dbReference type="AlphaFoldDB" id="A0A1B6E8A7"/>
<feature type="binding site" evidence="15">
    <location>
        <position position="41"/>
    </location>
    <ligand>
        <name>a divalent metal cation</name>
        <dbReference type="ChEBI" id="CHEBI:60240"/>
    </ligand>
</feature>
<comment type="cofactor">
    <cofactor evidence="15">
        <name>Zn(2+)</name>
        <dbReference type="ChEBI" id="CHEBI:29105"/>
    </cofactor>
    <text evidence="15">Binds 1 divalent metal cation per subunit.</text>
</comment>
<dbReference type="InterPro" id="IPR013658">
    <property type="entry name" value="SGL"/>
</dbReference>
<evidence type="ECO:0000256" key="14">
    <source>
        <dbReference type="PIRSR" id="PIRSR605511-1"/>
    </source>
</evidence>
<dbReference type="PANTHER" id="PTHR10907">
    <property type="entry name" value="REGUCALCIN"/>
    <property type="match status" value="1"/>
</dbReference>
<dbReference type="InterPro" id="IPR008367">
    <property type="entry name" value="Regucalcin"/>
</dbReference>
<feature type="signal peptide" evidence="16">
    <location>
        <begin position="1"/>
        <end position="22"/>
    </location>
</feature>
<comment type="cofactor">
    <cofactor evidence="3">
        <name>Mn(2+)</name>
        <dbReference type="ChEBI" id="CHEBI:29035"/>
    </cofactor>
</comment>
<dbReference type="GO" id="GO:0004341">
    <property type="term" value="F:gluconolactonase activity"/>
    <property type="evidence" value="ECO:0007669"/>
    <property type="project" value="UniProtKB-EC"/>
</dbReference>
<evidence type="ECO:0000256" key="13">
    <source>
        <dbReference type="ARBA" id="ARBA00032464"/>
    </source>
</evidence>
<evidence type="ECO:0000256" key="7">
    <source>
        <dbReference type="ARBA" id="ARBA00013227"/>
    </source>
</evidence>
<evidence type="ECO:0000256" key="8">
    <source>
        <dbReference type="ARBA" id="ARBA00016808"/>
    </source>
</evidence>
<feature type="binding site" evidence="15">
    <location>
        <position position="234"/>
    </location>
    <ligand>
        <name>a divalent metal cation</name>
        <dbReference type="ChEBI" id="CHEBI:60240"/>
    </ligand>
</feature>
<dbReference type="GO" id="GO:0030234">
    <property type="term" value="F:enzyme regulator activity"/>
    <property type="evidence" value="ECO:0007669"/>
    <property type="project" value="InterPro"/>
</dbReference>
<evidence type="ECO:0000259" key="17">
    <source>
        <dbReference type="Pfam" id="PF08450"/>
    </source>
</evidence>
<comment type="cofactor">
    <cofactor evidence="2">
        <name>Ca(2+)</name>
        <dbReference type="ChEBI" id="CHEBI:29108"/>
    </cofactor>
</comment>
<dbReference type="Pfam" id="PF08450">
    <property type="entry name" value="SGL"/>
    <property type="match status" value="1"/>
</dbReference>
<keyword evidence="10 15" id="KW-0479">Metal-binding</keyword>
<dbReference type="SUPFAM" id="SSF63829">
    <property type="entry name" value="Calcium-dependent phosphotriesterase"/>
    <property type="match status" value="1"/>
</dbReference>
<reference evidence="18" key="1">
    <citation type="submission" date="2015-12" db="EMBL/GenBank/DDBJ databases">
        <title>De novo transcriptome assembly of four potential Pierce s Disease insect vectors from Arizona vineyards.</title>
        <authorList>
            <person name="Tassone E.E."/>
        </authorList>
    </citation>
    <scope>NUCLEOTIDE SEQUENCE</scope>
</reference>
<proteinExistence type="inferred from homology"/>
<dbReference type="PRINTS" id="PR01791">
    <property type="entry name" value="REGUCALCIN"/>
</dbReference>
<dbReference type="EC" id="3.1.1.17" evidence="7"/>
<evidence type="ECO:0000256" key="6">
    <source>
        <dbReference type="ARBA" id="ARBA00008853"/>
    </source>
</evidence>
<dbReference type="GO" id="GO:0019853">
    <property type="term" value="P:L-ascorbic acid biosynthetic process"/>
    <property type="evidence" value="ECO:0007669"/>
    <property type="project" value="TreeGrafter"/>
</dbReference>
<evidence type="ECO:0000256" key="3">
    <source>
        <dbReference type="ARBA" id="ARBA00001936"/>
    </source>
</evidence>
<dbReference type="InterPro" id="IPR005511">
    <property type="entry name" value="SMP-30"/>
</dbReference>
<protein>
    <recommendedName>
        <fullName evidence="8">Regucalcin</fullName>
        <ecNumber evidence="7">3.1.1.17</ecNumber>
    </recommendedName>
    <alternativeName>
        <fullName evidence="13">Gluconolactonase</fullName>
    </alternativeName>
</protein>
<organism evidence="18">
    <name type="scientific">Clastoptera arizonana</name>
    <name type="common">Arizona spittle bug</name>
    <dbReference type="NCBI Taxonomy" id="38151"/>
    <lineage>
        <taxon>Eukaryota</taxon>
        <taxon>Metazoa</taxon>
        <taxon>Ecdysozoa</taxon>
        <taxon>Arthropoda</taxon>
        <taxon>Hexapoda</taxon>
        <taxon>Insecta</taxon>
        <taxon>Pterygota</taxon>
        <taxon>Neoptera</taxon>
        <taxon>Paraneoptera</taxon>
        <taxon>Hemiptera</taxon>
        <taxon>Auchenorrhyncha</taxon>
        <taxon>Cercopoidea</taxon>
        <taxon>Clastopteridae</taxon>
        <taxon>Clastoptera</taxon>
    </lineage>
</organism>
<comment type="similarity">
    <text evidence="6">Belongs to the SMP-30/CGR1 family.</text>
</comment>
<evidence type="ECO:0000256" key="11">
    <source>
        <dbReference type="ARBA" id="ARBA00022801"/>
    </source>
</evidence>
<comment type="catalytic activity">
    <reaction evidence="1">
        <text>D-glucono-1,5-lactone + H2O = D-gluconate + H(+)</text>
        <dbReference type="Rhea" id="RHEA:10440"/>
        <dbReference type="ChEBI" id="CHEBI:15377"/>
        <dbReference type="ChEBI" id="CHEBI:15378"/>
        <dbReference type="ChEBI" id="CHEBI:16217"/>
        <dbReference type="ChEBI" id="CHEBI:18391"/>
        <dbReference type="EC" id="3.1.1.17"/>
    </reaction>
</comment>
<keyword evidence="9" id="KW-0963">Cytoplasm</keyword>
<evidence type="ECO:0000313" key="18">
    <source>
        <dbReference type="EMBL" id="JAS34182.1"/>
    </source>
</evidence>
<keyword evidence="11" id="KW-0378">Hydrolase</keyword>
<dbReference type="PRINTS" id="PR01790">
    <property type="entry name" value="SMP30FAMILY"/>
</dbReference>
<keyword evidence="12" id="KW-0106">Calcium</keyword>
<evidence type="ECO:0000256" key="1">
    <source>
        <dbReference type="ARBA" id="ARBA00001589"/>
    </source>
</evidence>
<feature type="binding site" evidence="15">
    <location>
        <position position="132"/>
    </location>
    <ligand>
        <name>substrate</name>
    </ligand>
</feature>
<dbReference type="GO" id="GO:0005737">
    <property type="term" value="C:cytoplasm"/>
    <property type="evidence" value="ECO:0007669"/>
    <property type="project" value="UniProtKB-SubCell"/>
</dbReference>
<evidence type="ECO:0000256" key="5">
    <source>
        <dbReference type="ARBA" id="ARBA00004496"/>
    </source>
</evidence>
<dbReference type="InterPro" id="IPR011042">
    <property type="entry name" value="6-blade_b-propeller_TolB-like"/>
</dbReference>
<evidence type="ECO:0000256" key="4">
    <source>
        <dbReference type="ARBA" id="ARBA00001946"/>
    </source>
</evidence>
<sequence>RAGKMKFVAVLLFINLIITVYSGCYRGPVVTRITGINLHSEGPHWHAEQHALYYVDIAAHAVHRYSPIDGSDNRLVLNNTVSFVIPMLDKPNHLVIGFGLNLAILNWDGVSKNYKLRIITTVDKNHPENRLNDAKADVLGRLWAGTMGKEEPVGNVVMNSATLYSWNVEKCRMERRLSPVSISNGIVWSQDNSKMYYIDTPSRNITSFDYDVENGEISNGRTIFSFGDVPGNPDGMTIDSRGNLWIACWGGSRVINVDPRSGRLLRTIFFPVERITSVTFGGLQRKTMYVTTMRLGLNSSQVETQPEAGAVFKVTNLGVQGVVNNPALIFC</sequence>
<dbReference type="Gene3D" id="2.120.10.30">
    <property type="entry name" value="TolB, C-terminal domain"/>
    <property type="match status" value="1"/>
</dbReference>
<gene>
    <name evidence="18" type="ORF">g.294</name>
</gene>
<keyword evidence="16" id="KW-0732">Signal</keyword>
<keyword evidence="15" id="KW-0862">Zinc</keyword>
<dbReference type="GO" id="GO:0005509">
    <property type="term" value="F:calcium ion binding"/>
    <property type="evidence" value="ECO:0007669"/>
    <property type="project" value="InterPro"/>
</dbReference>
<evidence type="ECO:0000256" key="16">
    <source>
        <dbReference type="SAM" id="SignalP"/>
    </source>
</evidence>
<evidence type="ECO:0000256" key="2">
    <source>
        <dbReference type="ARBA" id="ARBA00001913"/>
    </source>
</evidence>
<comment type="cofactor">
    <cofactor evidence="4">
        <name>Mg(2+)</name>
        <dbReference type="ChEBI" id="CHEBI:18420"/>
    </cofactor>
</comment>
<feature type="domain" description="SMP-30/Gluconolactonase/LRE-like region" evidence="17">
    <location>
        <begin position="40"/>
        <end position="293"/>
    </location>
</feature>
<dbReference type="EMBL" id="GEDC01003116">
    <property type="protein sequence ID" value="JAS34182.1"/>
    <property type="molecule type" value="Transcribed_RNA"/>
</dbReference>
<evidence type="ECO:0000256" key="15">
    <source>
        <dbReference type="PIRSR" id="PIRSR605511-2"/>
    </source>
</evidence>